<dbReference type="STRING" id="2034155.BMI79_03885"/>
<keyword evidence="3" id="KW-1185">Reference proteome</keyword>
<dbReference type="PANTHER" id="PTHR37951">
    <property type="entry name" value="CYTOPLASMIC PROTEIN-RELATED"/>
    <property type="match status" value="1"/>
</dbReference>
<dbReference type="RefSeq" id="WP_076940645.1">
    <property type="nucleotide sequence ID" value="NZ_MOXD01000002.1"/>
</dbReference>
<feature type="domain" description="ImpA N-terminal" evidence="1">
    <location>
        <begin position="7"/>
        <end position="129"/>
    </location>
</feature>
<name>A0A1S8CP28_9GAMM</name>
<comment type="caution">
    <text evidence="2">The sequence shown here is derived from an EMBL/GenBank/DDBJ whole genome shotgun (WGS) entry which is preliminary data.</text>
</comment>
<dbReference type="PANTHER" id="PTHR37951:SF1">
    <property type="entry name" value="TYPE VI SECRETION SYSTEM COMPONENT TSSA1"/>
    <property type="match status" value="1"/>
</dbReference>
<evidence type="ECO:0000313" key="3">
    <source>
        <dbReference type="Proteomes" id="UP000216021"/>
    </source>
</evidence>
<dbReference type="Proteomes" id="UP000216021">
    <property type="component" value="Unassembled WGS sequence"/>
</dbReference>
<gene>
    <name evidence="2" type="ORF">BMI79_03885</name>
</gene>
<organism evidence="2 3">
    <name type="scientific">Serratia oryzae</name>
    <dbReference type="NCBI Taxonomy" id="2034155"/>
    <lineage>
        <taxon>Bacteria</taxon>
        <taxon>Pseudomonadati</taxon>
        <taxon>Pseudomonadota</taxon>
        <taxon>Gammaproteobacteria</taxon>
        <taxon>Enterobacterales</taxon>
        <taxon>Yersiniaceae</taxon>
        <taxon>Serratia</taxon>
    </lineage>
</organism>
<accession>A0A1S8CP28</accession>
<dbReference type="Pfam" id="PF06812">
    <property type="entry name" value="ImpA_N"/>
    <property type="match status" value="1"/>
</dbReference>
<evidence type="ECO:0000313" key="2">
    <source>
        <dbReference type="EMBL" id="OMQ25469.1"/>
    </source>
</evidence>
<proteinExistence type="predicted"/>
<dbReference type="InterPro" id="IPR017740">
    <property type="entry name" value="TssA-like"/>
</dbReference>
<protein>
    <recommendedName>
        <fullName evidence="1">ImpA N-terminal domain-containing protein</fullName>
    </recommendedName>
</protein>
<dbReference type="NCBIfam" id="TIGR03363">
    <property type="entry name" value="VI_chp_8"/>
    <property type="match status" value="1"/>
</dbReference>
<dbReference type="EMBL" id="MOXD01000002">
    <property type="protein sequence ID" value="OMQ25469.1"/>
    <property type="molecule type" value="Genomic_DNA"/>
</dbReference>
<dbReference type="OrthoDB" id="9771118at2"/>
<sequence>MTIERLLTPVAPEDSCGENLEYDADFMRMAQTAAGKPEQQFGDTIIPAEAPDWGAVERLATGLLRRTKDLRVMFFLSLAWTQLRGLQGYADGLQLIYLAIERYWHQLHPLLESDGVRDPMFRINALAELGDNTQLTHAARAATLMKNGGSELAVRDAVALLDGSKQELANFPNGLSYLRSELGNPQQANVQVVQAITRTLPKLRHAIQLHLGESALPEMTLLQKTFDSIAQAIQQPEGQGSREADPERILTPEALSLPGDPLPLPLGELGYGQVQSRADALHLLEKVKGYFELYEPSHPAPLMIERLQKLINLNFLQIVSDLAPDGLRQLEVILGTGEKQNGEK</sequence>
<evidence type="ECO:0000259" key="1">
    <source>
        <dbReference type="Pfam" id="PF06812"/>
    </source>
</evidence>
<dbReference type="InterPro" id="IPR010657">
    <property type="entry name" value="ImpA_N"/>
</dbReference>
<dbReference type="AlphaFoldDB" id="A0A1S8CP28"/>
<reference evidence="2 3" key="1">
    <citation type="submission" date="2016-11" db="EMBL/GenBank/DDBJ databases">
        <title>Rahnella oryzae sp. nov., isolated from rice root.</title>
        <authorList>
            <person name="Zhang X.-X."/>
            <person name="Zhang J."/>
        </authorList>
    </citation>
    <scope>NUCLEOTIDE SEQUENCE [LARGE SCALE GENOMIC DNA]</scope>
    <source>
        <strain evidence="2 3">J11-6</strain>
    </source>
</reference>